<evidence type="ECO:0000313" key="3">
    <source>
        <dbReference type="EMBL" id="SDN17719.1"/>
    </source>
</evidence>
<evidence type="ECO:0000256" key="1">
    <source>
        <dbReference type="SAM" id="MobiDB-lite"/>
    </source>
</evidence>
<dbReference type="STRING" id="745820.SAMN04488053_1012"/>
<dbReference type="AlphaFoldDB" id="A0A1G9Z8N0"/>
<name>A0A1G9Z8N0_9BACI</name>
<protein>
    <recommendedName>
        <fullName evidence="5">Cell wall-binding repeat-containing protein</fullName>
    </recommendedName>
</protein>
<feature type="chain" id="PRO_5038414223" description="Cell wall-binding repeat-containing protein" evidence="2">
    <location>
        <begin position="21"/>
        <end position="469"/>
    </location>
</feature>
<sequence length="469" mass="51568">MNKTWKLSSVVTISSVLLLAACNGGDNETAANENASGNGGSGNDTHNNHMNEDMNEHMNENMEEHMNENMNNHMDHNEDMNEHGEHMDDHEEHMNGNNEAREAFEEEAAQLPESWNDNAGENLQVDSTKNITRLSGNSVEEMSVIASQTIWPATHEANQPGTVILAEEDEWQHALAALTLVHHPNDGPLLLMEDGLTEDLVAEIERLAPLGNEEGIEVLVAADLSAEEEEMLEGFETDNVYEEDPAQFAKEIEESFAEIIGELPDSVIIGSMEEEHQASSLLAGSWIAHMNESLLYVNEEIPAATKEALEARNGEANMYLLGNDDAISSEVEEELEEFGNVVRIEGDTPAELSIAFAEYQDDSFGWGIDEPGHGLVFASVNEPELAMPAMPLAHLGKHAPLIWMEEELEQPHADYLAKLKPSFEEAPMEGPYNHGYVIGGEDTISFQAQGTLDALLEIEQLDGDGHGDH</sequence>
<feature type="signal peptide" evidence="2">
    <location>
        <begin position="1"/>
        <end position="20"/>
    </location>
</feature>
<organism evidence="3 4">
    <name type="scientific">Alkalicoccus daliensis</name>
    <dbReference type="NCBI Taxonomy" id="745820"/>
    <lineage>
        <taxon>Bacteria</taxon>
        <taxon>Bacillati</taxon>
        <taxon>Bacillota</taxon>
        <taxon>Bacilli</taxon>
        <taxon>Bacillales</taxon>
        <taxon>Bacillaceae</taxon>
        <taxon>Alkalicoccus</taxon>
    </lineage>
</organism>
<evidence type="ECO:0000313" key="4">
    <source>
        <dbReference type="Proteomes" id="UP000198778"/>
    </source>
</evidence>
<keyword evidence="2" id="KW-0732">Signal</keyword>
<evidence type="ECO:0008006" key="5">
    <source>
        <dbReference type="Google" id="ProtNLM"/>
    </source>
</evidence>
<dbReference type="Proteomes" id="UP000198778">
    <property type="component" value="Unassembled WGS sequence"/>
</dbReference>
<dbReference type="EMBL" id="FNIL01000001">
    <property type="protein sequence ID" value="SDN17719.1"/>
    <property type="molecule type" value="Genomic_DNA"/>
</dbReference>
<gene>
    <name evidence="3" type="ORF">SAMN04488053_1012</name>
</gene>
<reference evidence="4" key="1">
    <citation type="submission" date="2016-10" db="EMBL/GenBank/DDBJ databases">
        <authorList>
            <person name="Varghese N."/>
            <person name="Submissions S."/>
        </authorList>
    </citation>
    <scope>NUCLEOTIDE SEQUENCE [LARGE SCALE GENOMIC DNA]</scope>
    <source>
        <strain evidence="4">CGMCC 1.10369</strain>
    </source>
</reference>
<evidence type="ECO:0000256" key="2">
    <source>
        <dbReference type="SAM" id="SignalP"/>
    </source>
</evidence>
<keyword evidence="4" id="KW-1185">Reference proteome</keyword>
<dbReference type="OrthoDB" id="1399160at2"/>
<feature type="region of interest" description="Disordered" evidence="1">
    <location>
        <begin position="30"/>
        <end position="53"/>
    </location>
</feature>
<accession>A0A1G9Z8N0</accession>
<dbReference type="PROSITE" id="PS51257">
    <property type="entry name" value="PROKAR_LIPOPROTEIN"/>
    <property type="match status" value="1"/>
</dbReference>
<dbReference type="RefSeq" id="WP_090839311.1">
    <property type="nucleotide sequence ID" value="NZ_FNIL01000001.1"/>
</dbReference>
<proteinExistence type="predicted"/>